<dbReference type="GeneID" id="36631019"/>
<sequence>AVHEAKDVVAGDLVLGCDARRSQGTHQIGALCCDEDAGAVCMGGFCMGEFVWEREKGSESVWGEGQAAFLLWASDCECGLRRDARTRRTA</sequence>
<keyword evidence="2" id="KW-1185">Reference proteome</keyword>
<reference evidence="1 2" key="1">
    <citation type="submission" date="2016-07" db="EMBL/GenBank/DDBJ databases">
        <title>Multiple horizontal gene transfer events from other fungi enriched the ability of initially mycotrophic Trichoderma (Ascomycota) to feed on dead plant biomass.</title>
        <authorList>
            <consortium name="DOE Joint Genome Institute"/>
            <person name="Aerts A."/>
            <person name="Atanasova L."/>
            <person name="Chenthamara K."/>
            <person name="Zhang J."/>
            <person name="Grujic M."/>
            <person name="Henrissat B."/>
            <person name="Kuo A."/>
            <person name="Salamov A."/>
            <person name="Lipzen A."/>
            <person name="Labutti K."/>
            <person name="Barry K."/>
            <person name="Miao Y."/>
            <person name="Rahimi M.J."/>
            <person name="Shen Q."/>
            <person name="Grigoriev I.V."/>
            <person name="Kubicek C.P."/>
            <person name="Druzhinina I.S."/>
        </authorList>
    </citation>
    <scope>NUCLEOTIDE SEQUENCE [LARGE SCALE GENOMIC DNA]</scope>
    <source>
        <strain evidence="1 2">CBS 226.95</strain>
    </source>
</reference>
<name>A0A2T4AQG5_TRIHA</name>
<proteinExistence type="predicted"/>
<accession>A0A2T4AQG5</accession>
<evidence type="ECO:0000313" key="1">
    <source>
        <dbReference type="EMBL" id="PTB59304.1"/>
    </source>
</evidence>
<dbReference type="EMBL" id="KZ679676">
    <property type="protein sequence ID" value="PTB59304.1"/>
    <property type="molecule type" value="Genomic_DNA"/>
</dbReference>
<dbReference type="Proteomes" id="UP000241690">
    <property type="component" value="Unassembled WGS sequence"/>
</dbReference>
<dbReference type="AlphaFoldDB" id="A0A2T4AQG5"/>
<feature type="non-terminal residue" evidence="1">
    <location>
        <position position="1"/>
    </location>
</feature>
<dbReference type="RefSeq" id="XP_024778981.1">
    <property type="nucleotide sequence ID" value="XM_024922436.1"/>
</dbReference>
<gene>
    <name evidence="1" type="ORF">M431DRAFT_76187</name>
</gene>
<evidence type="ECO:0000313" key="2">
    <source>
        <dbReference type="Proteomes" id="UP000241690"/>
    </source>
</evidence>
<protein>
    <submittedName>
        <fullName evidence="1">Uncharacterized protein</fullName>
    </submittedName>
</protein>
<organism evidence="1 2">
    <name type="scientific">Trichoderma harzianum CBS 226.95</name>
    <dbReference type="NCBI Taxonomy" id="983964"/>
    <lineage>
        <taxon>Eukaryota</taxon>
        <taxon>Fungi</taxon>
        <taxon>Dikarya</taxon>
        <taxon>Ascomycota</taxon>
        <taxon>Pezizomycotina</taxon>
        <taxon>Sordariomycetes</taxon>
        <taxon>Hypocreomycetidae</taxon>
        <taxon>Hypocreales</taxon>
        <taxon>Hypocreaceae</taxon>
        <taxon>Trichoderma</taxon>
    </lineage>
</organism>